<gene>
    <name evidence="1" type="ORF">CGI_10005113</name>
</gene>
<organism evidence="1">
    <name type="scientific">Magallana gigas</name>
    <name type="common">Pacific oyster</name>
    <name type="synonym">Crassostrea gigas</name>
    <dbReference type="NCBI Taxonomy" id="29159"/>
    <lineage>
        <taxon>Eukaryota</taxon>
        <taxon>Metazoa</taxon>
        <taxon>Spiralia</taxon>
        <taxon>Lophotrochozoa</taxon>
        <taxon>Mollusca</taxon>
        <taxon>Bivalvia</taxon>
        <taxon>Autobranchia</taxon>
        <taxon>Pteriomorphia</taxon>
        <taxon>Ostreida</taxon>
        <taxon>Ostreoidea</taxon>
        <taxon>Ostreidae</taxon>
        <taxon>Magallana</taxon>
    </lineage>
</organism>
<protein>
    <submittedName>
        <fullName evidence="1">Uncharacterized protein</fullName>
    </submittedName>
</protein>
<accession>K1Q7J6</accession>
<proteinExistence type="predicted"/>
<evidence type="ECO:0000313" key="1">
    <source>
        <dbReference type="EMBL" id="EKC24820.1"/>
    </source>
</evidence>
<reference evidence="1" key="1">
    <citation type="journal article" date="2012" name="Nature">
        <title>The oyster genome reveals stress adaptation and complexity of shell formation.</title>
        <authorList>
            <person name="Zhang G."/>
            <person name="Fang X."/>
            <person name="Guo X."/>
            <person name="Li L."/>
            <person name="Luo R."/>
            <person name="Xu F."/>
            <person name="Yang P."/>
            <person name="Zhang L."/>
            <person name="Wang X."/>
            <person name="Qi H."/>
            <person name="Xiong Z."/>
            <person name="Que H."/>
            <person name="Xie Y."/>
            <person name="Holland P.W."/>
            <person name="Paps J."/>
            <person name="Zhu Y."/>
            <person name="Wu F."/>
            <person name="Chen Y."/>
            <person name="Wang J."/>
            <person name="Peng C."/>
            <person name="Meng J."/>
            <person name="Yang L."/>
            <person name="Liu J."/>
            <person name="Wen B."/>
            <person name="Zhang N."/>
            <person name="Huang Z."/>
            <person name="Zhu Q."/>
            <person name="Feng Y."/>
            <person name="Mount A."/>
            <person name="Hedgecock D."/>
            <person name="Xu Z."/>
            <person name="Liu Y."/>
            <person name="Domazet-Loso T."/>
            <person name="Du Y."/>
            <person name="Sun X."/>
            <person name="Zhang S."/>
            <person name="Liu B."/>
            <person name="Cheng P."/>
            <person name="Jiang X."/>
            <person name="Li J."/>
            <person name="Fan D."/>
            <person name="Wang W."/>
            <person name="Fu W."/>
            <person name="Wang T."/>
            <person name="Wang B."/>
            <person name="Zhang J."/>
            <person name="Peng Z."/>
            <person name="Li Y."/>
            <person name="Li N."/>
            <person name="Wang J."/>
            <person name="Chen M."/>
            <person name="He Y."/>
            <person name="Tan F."/>
            <person name="Song X."/>
            <person name="Zheng Q."/>
            <person name="Huang R."/>
            <person name="Yang H."/>
            <person name="Du X."/>
            <person name="Chen L."/>
            <person name="Yang M."/>
            <person name="Gaffney P.M."/>
            <person name="Wang S."/>
            <person name="Luo L."/>
            <person name="She Z."/>
            <person name="Ming Y."/>
            <person name="Huang W."/>
            <person name="Zhang S."/>
            <person name="Huang B."/>
            <person name="Zhang Y."/>
            <person name="Qu T."/>
            <person name="Ni P."/>
            <person name="Miao G."/>
            <person name="Wang J."/>
            <person name="Wang Q."/>
            <person name="Steinberg C.E."/>
            <person name="Wang H."/>
            <person name="Li N."/>
            <person name="Qian L."/>
            <person name="Zhang G."/>
            <person name="Li Y."/>
            <person name="Yang H."/>
            <person name="Liu X."/>
            <person name="Wang J."/>
            <person name="Yin Y."/>
            <person name="Wang J."/>
        </authorList>
    </citation>
    <scope>NUCLEOTIDE SEQUENCE [LARGE SCALE GENOMIC DNA]</scope>
    <source>
        <strain evidence="1">05x7-T-G4-1.051#20</strain>
    </source>
</reference>
<dbReference type="InParanoid" id="K1Q7J6"/>
<dbReference type="EMBL" id="JH818327">
    <property type="protein sequence ID" value="EKC24820.1"/>
    <property type="molecule type" value="Genomic_DNA"/>
</dbReference>
<sequence length="155" mass="17520">MTQLQRWMVSGPEVARVINEFESAQEQIKKDQSKGPDIRHYEEVRSQQNTFAKHVNAFCSVAEGHECVMIRTVDTDVVVIAISCFKKIEQIKELWIAFRVGFFLGTCQSTILPMNALGPQKSHGPLFFHAFTGCDQVSSFGNKGKKKSMGYMDKL</sequence>
<name>K1Q7J6_MAGGI</name>
<dbReference type="AlphaFoldDB" id="K1Q7J6"/>
<dbReference type="HOGENOM" id="CLU_1697224_0_0_1"/>